<sequence length="622" mass="72013">MEQKKSLGFIKNLECLYFWKSHEQYHRWSESKKQTVLRRQQINAFIETRYVALSYTWDPSPHEQDTQTGGYVVQSRNASRRPSGVRNSVFKRARRYMDYVNVKYLWIDQHCIEQREGRAKETGMQAMDLVYSLSKYPVALLTRPIRSLDELRLLVQILKGQLAKERCGRFELSTGASLERALRAMQLLKDIISDLWWSRGWTYQENYRASTRMTLLIPHPRSLDCEVLQVPDLLLGTLRGELCIKSVDFHEEATKLCLAYQSQQPLNNLCESVLERAGKYTVLLQTQDADGDVLSPESMSPTIVADITNRQLTKFWDSLSIIANCSLHLLNGEILSNDPNDRVDVLSAQASNIARYLKMQSFKKLTSPFLNKGLTFNKSCRFIDVKLTQKGIQTKGHLFRLDKLVFSRSFSSKLPYEPDSEHGLERRVRRRLRQLVDELAGCGCKFLSKKLDQFLEVDYNAKLTRTFAKNWKDLMARTIVDAIDSGKILCAASLIDQRQRHRNSSAIFILEDVEDGNIEEENRDGRTNKNSDGSESRGRAFEDPVFVFTSSQPRRERTKRSDPNDIDRQISMIVDSPDLRVRPYSPKMPRLFTKRWIHGLCFFDGEPRRRAVFPWPASLRGL</sequence>
<name>A0A3E2H081_SCYLI</name>
<dbReference type="EMBL" id="NCSJ02000242">
    <property type="protein sequence ID" value="RFU26786.1"/>
    <property type="molecule type" value="Genomic_DNA"/>
</dbReference>
<dbReference type="OMA" id="KERCGRF"/>
<dbReference type="OrthoDB" id="3565361at2759"/>
<accession>A0A3E2H081</accession>
<gene>
    <name evidence="3" type="ORF">B7463_g9556</name>
</gene>
<feature type="region of interest" description="Disordered" evidence="1">
    <location>
        <begin position="519"/>
        <end position="538"/>
    </location>
</feature>
<comment type="caution">
    <text evidence="3">The sequence shown here is derived from an EMBL/GenBank/DDBJ whole genome shotgun (WGS) entry which is preliminary data.</text>
</comment>
<dbReference type="PANTHER" id="PTHR33112">
    <property type="entry name" value="DOMAIN PROTEIN, PUTATIVE-RELATED"/>
    <property type="match status" value="1"/>
</dbReference>
<dbReference type="AlphaFoldDB" id="A0A3E2H081"/>
<evidence type="ECO:0000259" key="2">
    <source>
        <dbReference type="Pfam" id="PF06985"/>
    </source>
</evidence>
<evidence type="ECO:0000313" key="4">
    <source>
        <dbReference type="Proteomes" id="UP000258309"/>
    </source>
</evidence>
<feature type="domain" description="Heterokaryon incompatibility" evidence="2">
    <location>
        <begin position="50"/>
        <end position="205"/>
    </location>
</feature>
<reference evidence="3 4" key="1">
    <citation type="submission" date="2018-05" db="EMBL/GenBank/DDBJ databases">
        <title>Draft genome sequence of Scytalidium lignicola DSM 105466, a ubiquitous saprotrophic fungus.</title>
        <authorList>
            <person name="Buettner E."/>
            <person name="Gebauer A.M."/>
            <person name="Hofrichter M."/>
            <person name="Liers C."/>
            <person name="Kellner H."/>
        </authorList>
    </citation>
    <scope>NUCLEOTIDE SEQUENCE [LARGE SCALE GENOMIC DNA]</scope>
    <source>
        <strain evidence="3 4">DSM 105466</strain>
    </source>
</reference>
<evidence type="ECO:0000313" key="3">
    <source>
        <dbReference type="EMBL" id="RFU26786.1"/>
    </source>
</evidence>
<dbReference type="Proteomes" id="UP000258309">
    <property type="component" value="Unassembled WGS sequence"/>
</dbReference>
<dbReference type="PANTHER" id="PTHR33112:SF16">
    <property type="entry name" value="HETEROKARYON INCOMPATIBILITY DOMAIN-CONTAINING PROTEIN"/>
    <property type="match status" value="1"/>
</dbReference>
<proteinExistence type="predicted"/>
<evidence type="ECO:0000256" key="1">
    <source>
        <dbReference type="SAM" id="MobiDB-lite"/>
    </source>
</evidence>
<feature type="non-terminal residue" evidence="3">
    <location>
        <position position="622"/>
    </location>
</feature>
<feature type="non-terminal residue" evidence="3">
    <location>
        <position position="1"/>
    </location>
</feature>
<organism evidence="3 4">
    <name type="scientific">Scytalidium lignicola</name>
    <name type="common">Hyphomycete</name>
    <dbReference type="NCBI Taxonomy" id="5539"/>
    <lineage>
        <taxon>Eukaryota</taxon>
        <taxon>Fungi</taxon>
        <taxon>Dikarya</taxon>
        <taxon>Ascomycota</taxon>
        <taxon>Pezizomycotina</taxon>
        <taxon>Leotiomycetes</taxon>
        <taxon>Leotiomycetes incertae sedis</taxon>
        <taxon>Scytalidium</taxon>
    </lineage>
</organism>
<feature type="compositionally biased region" description="Basic and acidic residues" evidence="1">
    <location>
        <begin position="523"/>
        <end position="538"/>
    </location>
</feature>
<dbReference type="STRING" id="5539.A0A3E2H081"/>
<dbReference type="Pfam" id="PF06985">
    <property type="entry name" value="HET"/>
    <property type="match status" value="1"/>
</dbReference>
<protein>
    <recommendedName>
        <fullName evidence="2">Heterokaryon incompatibility domain-containing protein</fullName>
    </recommendedName>
</protein>
<keyword evidence="4" id="KW-1185">Reference proteome</keyword>
<dbReference type="InterPro" id="IPR010730">
    <property type="entry name" value="HET"/>
</dbReference>